<dbReference type="CDD" id="cd02780">
    <property type="entry name" value="MopB_CT_Tetrathionate_Arsenate-R"/>
    <property type="match status" value="1"/>
</dbReference>
<evidence type="ECO:0000256" key="7">
    <source>
        <dbReference type="ARBA" id="ARBA00023004"/>
    </source>
</evidence>
<proteinExistence type="inferred from homology"/>
<evidence type="ECO:0000256" key="4">
    <source>
        <dbReference type="ARBA" id="ARBA00022723"/>
    </source>
</evidence>
<keyword evidence="6" id="KW-0560">Oxidoreductase</keyword>
<dbReference type="InterPro" id="IPR006963">
    <property type="entry name" value="Mopterin_OxRdtase_4Fe-4S_dom"/>
</dbReference>
<evidence type="ECO:0000256" key="6">
    <source>
        <dbReference type="ARBA" id="ARBA00023002"/>
    </source>
</evidence>
<evidence type="ECO:0000313" key="11">
    <source>
        <dbReference type="Proteomes" id="UP000078599"/>
    </source>
</evidence>
<dbReference type="Proteomes" id="UP000078599">
    <property type="component" value="Unassembled WGS sequence"/>
</dbReference>
<keyword evidence="8" id="KW-0411">Iron-sulfur</keyword>
<dbReference type="Gene3D" id="3.40.50.740">
    <property type="match status" value="2"/>
</dbReference>
<name>A0ABM9T4F8_THIA3</name>
<evidence type="ECO:0000256" key="5">
    <source>
        <dbReference type="ARBA" id="ARBA00022729"/>
    </source>
</evidence>
<dbReference type="Pfam" id="PF00384">
    <property type="entry name" value="Molybdopterin"/>
    <property type="match status" value="1"/>
</dbReference>
<dbReference type="InterPro" id="IPR050612">
    <property type="entry name" value="Prok_Mopterin_Oxidored"/>
</dbReference>
<dbReference type="SUPFAM" id="SSF50692">
    <property type="entry name" value="ADC-like"/>
    <property type="match status" value="1"/>
</dbReference>
<gene>
    <name evidence="10" type="ORF">THICB1_180035</name>
</gene>
<keyword evidence="5" id="KW-0732">Signal</keyword>
<dbReference type="Pfam" id="PF01568">
    <property type="entry name" value="Molydop_binding"/>
    <property type="match status" value="1"/>
</dbReference>
<dbReference type="PANTHER" id="PTHR43742:SF9">
    <property type="entry name" value="TETRATHIONATE REDUCTASE SUBUNIT A"/>
    <property type="match status" value="1"/>
</dbReference>
<evidence type="ECO:0000259" key="9">
    <source>
        <dbReference type="PROSITE" id="PS51669"/>
    </source>
</evidence>
<dbReference type="Gene3D" id="2.20.25.90">
    <property type="entry name" value="ADC-like domains"/>
    <property type="match status" value="1"/>
</dbReference>
<dbReference type="InterPro" id="IPR037946">
    <property type="entry name" value="MopB_CT_Tetrathionate"/>
</dbReference>
<dbReference type="Gene3D" id="2.40.40.20">
    <property type="match status" value="1"/>
</dbReference>
<dbReference type="PROSITE" id="PS51669">
    <property type="entry name" value="4FE4S_MOW_BIS_MGD"/>
    <property type="match status" value="1"/>
</dbReference>
<protein>
    <submittedName>
        <fullName evidence="10">Molybdopterin dinucleotide-binding region</fullName>
    </submittedName>
</protein>
<keyword evidence="4" id="KW-0479">Metal-binding</keyword>
<keyword evidence="7" id="KW-0408">Iron</keyword>
<evidence type="ECO:0000256" key="2">
    <source>
        <dbReference type="ARBA" id="ARBA00022485"/>
    </source>
</evidence>
<evidence type="ECO:0000256" key="8">
    <source>
        <dbReference type="ARBA" id="ARBA00023014"/>
    </source>
</evidence>
<dbReference type="Gene3D" id="3.40.228.10">
    <property type="entry name" value="Dimethylsulfoxide Reductase, domain 2"/>
    <property type="match status" value="1"/>
</dbReference>
<dbReference type="InterPro" id="IPR006656">
    <property type="entry name" value="Mopterin_OxRdtase"/>
</dbReference>
<accession>A0ABM9T4F8</accession>
<comment type="caution">
    <text evidence="10">The sequence shown here is derived from an EMBL/GenBank/DDBJ whole genome shotgun (WGS) entry which is preliminary data.</text>
</comment>
<sequence>MDISRRGLLTLGAVAGLGAGTLGFSKRLVDLIPLHQRGRKALHPVYGNSNTPEWLRDTASGKLVPNPQWTLHHTVDLQCHSECGLRVKIDRKTGRIQRIIGNPYHPNTLSEYTAVTTPLIDTAALPGTVCARGNTGIQSTYDPYRVLVPLKRVGPRGSGQWKPISWDTLLTEVTEGGKIFADTSDPASKDLEVLGFRGLYAKRKELMDPDAPEFGMRTNGFVLQGGRLVGTRMTFAQRFGSTFGSVNVFDHVNECELSHHIAHQHVFSGINMTQPDVREAKFIIYWGTQPGDANFPMQTQGKYVAEARAKPDGLKYVVVDPKLSRGGVIGDRASWLPIKPSTDGALALGMIRWIIDNQRYNAPYLSYPTLAAAQAAGELSHTDATHLVIVDPKHPQARRFLTAEVAGLGKAQASGEDDRVVIDAATGKPAQAAGVKAAQIDFAGEVNGVTVKTAFRLLTEAAREHTIEQYAQICGIEPARIIEVAREFTSHGRQVASTMYRGVVKHPNGYYNGVAVLMLNLLVGNMNWTGGLTAGGGGYPVNKGRYDLTSVPEAEGLAKGVIINREKFHYEDTSEYKAKIAAGKNPYPPKRPWFPLSFAMYTETLPSAVQRYPYGVDILMWQKATPLYSVPGQGNPEFLAAIKDPKNIPLIIASEIVVGDSSMFADYIVPDVSHLESYDLVDTFPTTLTKGTGVRWPAVSLTSKTPDGRHVCMEEFLIDVAKRIGMPGYGDKGIPDAQGKLWPFHRREDFYLKAVANLVAAKGVEGVEGDEVPAASAQEIAVTALGDYHQKFAAALKPEEWPTVMGCLVRGGRFQPHTGARKGDQLAYQYTKRLHFYAEKTGTTRNSMNGQFFHGTTRWVEPMTALGKHLDQLDDPKDWPMTIITMKGALQSHSRLVSNYTLREINPSNGVHMAAADAKRLGIADGDWIWVVTPEGKRKGRAVVLEGIRPGVILFEVGYGHWGYGASNYQVDGKRVMGDAVRRAGIHLNPIMRRDPDVWQMPLMDLTGGSVVFYNTKARLEKETARV</sequence>
<evidence type="ECO:0000256" key="1">
    <source>
        <dbReference type="ARBA" id="ARBA00010312"/>
    </source>
</evidence>
<dbReference type="RefSeq" id="WP_064971664.1">
    <property type="nucleotide sequence ID" value="NZ_LN831676.1"/>
</dbReference>
<dbReference type="InterPro" id="IPR009010">
    <property type="entry name" value="Asp_de-COase-like_dom_sf"/>
</dbReference>
<dbReference type="EMBL" id="CTRI01000010">
    <property type="protein sequence ID" value="CQR31720.1"/>
    <property type="molecule type" value="Genomic_DNA"/>
</dbReference>
<reference evidence="10 11" key="1">
    <citation type="submission" date="2015-03" db="EMBL/GenBank/DDBJ databases">
        <authorList>
            <person name="Regsiter A."/>
            <person name="william w."/>
        </authorList>
    </citation>
    <scope>NUCLEOTIDE SEQUENCE [LARGE SCALE GENOMIC DNA]</scope>
    <source>
        <strain evidence="10 11">CB1</strain>
    </source>
</reference>
<feature type="domain" description="4Fe-4S Mo/W bis-MGD-type" evidence="9">
    <location>
        <begin position="69"/>
        <end position="144"/>
    </location>
</feature>
<keyword evidence="11" id="KW-1185">Reference proteome</keyword>
<keyword evidence="3" id="KW-0500">Molybdenum</keyword>
<organism evidence="10 11">
    <name type="scientific">Thiomonas arsenitoxydans (strain DSM 22701 / CIP 110005 / 3As)</name>
    <dbReference type="NCBI Taxonomy" id="426114"/>
    <lineage>
        <taxon>Bacteria</taxon>
        <taxon>Pseudomonadati</taxon>
        <taxon>Pseudomonadota</taxon>
        <taxon>Betaproteobacteria</taxon>
        <taxon>Burkholderiales</taxon>
        <taxon>Thiomonas</taxon>
    </lineage>
</organism>
<evidence type="ECO:0000313" key="10">
    <source>
        <dbReference type="EMBL" id="CQR31720.1"/>
    </source>
</evidence>
<dbReference type="InterPro" id="IPR006657">
    <property type="entry name" value="MoPterin_dinucl-bd_dom"/>
</dbReference>
<dbReference type="SUPFAM" id="SSF53706">
    <property type="entry name" value="Formate dehydrogenase/DMSO reductase, domains 1-3"/>
    <property type="match status" value="1"/>
</dbReference>
<keyword evidence="2" id="KW-0004">4Fe-4S</keyword>
<comment type="similarity">
    <text evidence="1">Belongs to the prokaryotic molybdopterin-containing oxidoreductase family.</text>
</comment>
<evidence type="ECO:0000256" key="3">
    <source>
        <dbReference type="ARBA" id="ARBA00022505"/>
    </source>
</evidence>
<dbReference type="PANTHER" id="PTHR43742">
    <property type="entry name" value="TRIMETHYLAMINE-N-OXIDE REDUCTASE"/>
    <property type="match status" value="1"/>
</dbReference>